<proteinExistence type="predicted"/>
<dbReference type="AlphaFoldDB" id="A0AA38T2P6"/>
<accession>A0AA38T2P6</accession>
<reference evidence="2" key="1">
    <citation type="submission" date="2023-03" db="EMBL/GenBank/DDBJ databases">
        <title>Chromosome-scale reference genome and RAD-based genetic map of yellow starthistle (Centaurea solstitialis) reveal putative structural variation and QTLs associated with invader traits.</title>
        <authorList>
            <person name="Reatini B."/>
            <person name="Cang F.A."/>
            <person name="Jiang Q."/>
            <person name="Mckibben M.T.W."/>
            <person name="Barker M.S."/>
            <person name="Rieseberg L.H."/>
            <person name="Dlugosch K.M."/>
        </authorList>
    </citation>
    <scope>NUCLEOTIDE SEQUENCE</scope>
    <source>
        <strain evidence="2">CAN-66</strain>
        <tissue evidence="2">Leaf</tissue>
    </source>
</reference>
<organism evidence="2 3">
    <name type="scientific">Centaurea solstitialis</name>
    <name type="common">yellow star-thistle</name>
    <dbReference type="NCBI Taxonomy" id="347529"/>
    <lineage>
        <taxon>Eukaryota</taxon>
        <taxon>Viridiplantae</taxon>
        <taxon>Streptophyta</taxon>
        <taxon>Embryophyta</taxon>
        <taxon>Tracheophyta</taxon>
        <taxon>Spermatophyta</taxon>
        <taxon>Magnoliopsida</taxon>
        <taxon>eudicotyledons</taxon>
        <taxon>Gunneridae</taxon>
        <taxon>Pentapetalae</taxon>
        <taxon>asterids</taxon>
        <taxon>campanulids</taxon>
        <taxon>Asterales</taxon>
        <taxon>Asteraceae</taxon>
        <taxon>Carduoideae</taxon>
        <taxon>Cardueae</taxon>
        <taxon>Centaureinae</taxon>
        <taxon>Centaurea</taxon>
    </lineage>
</organism>
<feature type="region of interest" description="Disordered" evidence="1">
    <location>
        <begin position="41"/>
        <end position="79"/>
    </location>
</feature>
<sequence length="208" mass="23663">MEPLRSTSLLFPELYVQLFDAVASIGLESYGTAFTVPDPYDSDPTLNEDVEGVPETQDTEGAATTQETGGKKRKGKEACNSNKAQVEETILKVMNVMLEKHGAPTNDIGDCLKKLEELRWDKPLHNIALFVLFESADYRKMWMHLEPANCEGWIRLTARKLNCVMEDLLLVLIIYWYWKYVHSPRIERTRDNNSALPGHAYTLELLNG</sequence>
<evidence type="ECO:0000313" key="2">
    <source>
        <dbReference type="EMBL" id="KAJ9553274.1"/>
    </source>
</evidence>
<evidence type="ECO:0000256" key="1">
    <source>
        <dbReference type="SAM" id="MobiDB-lite"/>
    </source>
</evidence>
<dbReference type="Proteomes" id="UP001172457">
    <property type="component" value="Chromosome 4"/>
</dbReference>
<protein>
    <submittedName>
        <fullName evidence="2">Uncharacterized protein</fullName>
    </submittedName>
</protein>
<dbReference type="EMBL" id="JARYMX010000004">
    <property type="protein sequence ID" value="KAJ9553274.1"/>
    <property type="molecule type" value="Genomic_DNA"/>
</dbReference>
<evidence type="ECO:0000313" key="3">
    <source>
        <dbReference type="Proteomes" id="UP001172457"/>
    </source>
</evidence>
<feature type="compositionally biased region" description="Low complexity" evidence="1">
    <location>
        <begin position="55"/>
        <end position="68"/>
    </location>
</feature>
<name>A0AA38T2P6_9ASTR</name>
<keyword evidence="3" id="KW-1185">Reference proteome</keyword>
<comment type="caution">
    <text evidence="2">The sequence shown here is derived from an EMBL/GenBank/DDBJ whole genome shotgun (WGS) entry which is preliminary data.</text>
</comment>
<gene>
    <name evidence="2" type="ORF">OSB04_017319</name>
</gene>